<dbReference type="GO" id="GO:0044781">
    <property type="term" value="P:bacterial-type flagellum organization"/>
    <property type="evidence" value="ECO:0007669"/>
    <property type="project" value="UniProtKB-KW"/>
</dbReference>
<reference evidence="12" key="1">
    <citation type="submission" date="2020-12" db="EMBL/GenBank/DDBJ databases">
        <title>M. sibirica DSM 26468T genome.</title>
        <authorList>
            <person name="Thieme N."/>
            <person name="Rettenmaier R."/>
            <person name="Zverlov V."/>
            <person name="Liebl W."/>
        </authorList>
    </citation>
    <scope>NUCLEOTIDE SEQUENCE</scope>
    <source>
        <strain evidence="12">DSM 26468</strain>
    </source>
</reference>
<evidence type="ECO:0000313" key="13">
    <source>
        <dbReference type="Proteomes" id="UP000623269"/>
    </source>
</evidence>
<keyword evidence="6" id="KW-0145">Chemotaxis</keyword>
<sequence length="153" mass="18500">MKKFRYSMENLLQVKLKLEDQAKLAYSDARLRLTKEEDKLQALEKRKSSYEDELRLLRTSRLDLLKIKHCEDAIDIMKHQIKQQVIAVKNAEQRLEVARIRLHDAMVERKIQEKLKEKAWEEYLLEFDAEERKEVDELNSFHFRNPTLSEEDR</sequence>
<gene>
    <name evidence="12" type="primary">fliJ</name>
    <name evidence="12" type="ORF">I5677_13885</name>
</gene>
<evidence type="ECO:0000256" key="8">
    <source>
        <dbReference type="ARBA" id="ARBA00022927"/>
    </source>
</evidence>
<dbReference type="Proteomes" id="UP000623269">
    <property type="component" value="Unassembled WGS sequence"/>
</dbReference>
<evidence type="ECO:0000256" key="9">
    <source>
        <dbReference type="ARBA" id="ARBA00023136"/>
    </source>
</evidence>
<keyword evidence="12" id="KW-0969">Cilium</keyword>
<keyword evidence="7" id="KW-1005">Bacterial flagellum biogenesis</keyword>
<evidence type="ECO:0000313" key="12">
    <source>
        <dbReference type="EMBL" id="MBH1941987.1"/>
    </source>
</evidence>
<proteinExistence type="inferred from homology"/>
<evidence type="ECO:0000256" key="2">
    <source>
        <dbReference type="ARBA" id="ARBA00010004"/>
    </source>
</evidence>
<dbReference type="AlphaFoldDB" id="A0A8J7H4M3"/>
<evidence type="ECO:0000256" key="7">
    <source>
        <dbReference type="ARBA" id="ARBA00022795"/>
    </source>
</evidence>
<evidence type="ECO:0000256" key="6">
    <source>
        <dbReference type="ARBA" id="ARBA00022500"/>
    </source>
</evidence>
<feature type="coiled-coil region" evidence="11">
    <location>
        <begin position="26"/>
        <end position="108"/>
    </location>
</feature>
<dbReference type="Pfam" id="PF02050">
    <property type="entry name" value="FliJ"/>
    <property type="match status" value="1"/>
</dbReference>
<keyword evidence="11" id="KW-0175">Coiled coil</keyword>
<keyword evidence="12" id="KW-0282">Flagellum</keyword>
<comment type="caution">
    <text evidence="12">The sequence shown here is derived from an EMBL/GenBank/DDBJ whole genome shotgun (WGS) entry which is preliminary data.</text>
</comment>
<accession>A0A8J7H4M3</accession>
<evidence type="ECO:0000256" key="1">
    <source>
        <dbReference type="ARBA" id="ARBA00004413"/>
    </source>
</evidence>
<dbReference type="GO" id="GO:0071973">
    <property type="term" value="P:bacterial-type flagellum-dependent cell motility"/>
    <property type="evidence" value="ECO:0007669"/>
    <property type="project" value="InterPro"/>
</dbReference>
<keyword evidence="12" id="KW-0966">Cell projection</keyword>
<protein>
    <recommendedName>
        <fullName evidence="3">Flagellar FliJ protein</fullName>
    </recommendedName>
</protein>
<dbReference type="GO" id="GO:0015031">
    <property type="term" value="P:protein transport"/>
    <property type="evidence" value="ECO:0007669"/>
    <property type="project" value="UniProtKB-KW"/>
</dbReference>
<evidence type="ECO:0000256" key="11">
    <source>
        <dbReference type="SAM" id="Coils"/>
    </source>
</evidence>
<dbReference type="InterPro" id="IPR053716">
    <property type="entry name" value="Flag_assembly_chemotaxis_eff"/>
</dbReference>
<evidence type="ECO:0000256" key="4">
    <source>
        <dbReference type="ARBA" id="ARBA00022448"/>
    </source>
</evidence>
<dbReference type="EMBL" id="JAEAGR010000016">
    <property type="protein sequence ID" value="MBH1941987.1"/>
    <property type="molecule type" value="Genomic_DNA"/>
</dbReference>
<keyword evidence="10" id="KW-1006">Bacterial flagellum protein export</keyword>
<keyword evidence="4" id="KW-0813">Transport</keyword>
<dbReference type="Gene3D" id="1.10.287.1700">
    <property type="match status" value="1"/>
</dbReference>
<keyword evidence="9" id="KW-0472">Membrane</keyword>
<comment type="subcellular location">
    <subcellularLocation>
        <location evidence="1">Cell membrane</location>
        <topology evidence="1">Peripheral membrane protein</topology>
        <orientation evidence="1">Cytoplasmic side</orientation>
    </subcellularLocation>
</comment>
<name>A0A8J7H4M3_9FIRM</name>
<dbReference type="GO" id="GO:0006935">
    <property type="term" value="P:chemotaxis"/>
    <property type="evidence" value="ECO:0007669"/>
    <property type="project" value="UniProtKB-KW"/>
</dbReference>
<evidence type="ECO:0000256" key="10">
    <source>
        <dbReference type="ARBA" id="ARBA00023225"/>
    </source>
</evidence>
<evidence type="ECO:0000256" key="3">
    <source>
        <dbReference type="ARBA" id="ARBA00020392"/>
    </source>
</evidence>
<dbReference type="GO" id="GO:0005886">
    <property type="term" value="C:plasma membrane"/>
    <property type="evidence" value="ECO:0007669"/>
    <property type="project" value="UniProtKB-SubCell"/>
</dbReference>
<organism evidence="12 13">
    <name type="scientific">Mobilitalea sibirica</name>
    <dbReference type="NCBI Taxonomy" id="1462919"/>
    <lineage>
        <taxon>Bacteria</taxon>
        <taxon>Bacillati</taxon>
        <taxon>Bacillota</taxon>
        <taxon>Clostridia</taxon>
        <taxon>Lachnospirales</taxon>
        <taxon>Lachnospiraceae</taxon>
        <taxon>Mobilitalea</taxon>
    </lineage>
</organism>
<dbReference type="InterPro" id="IPR012823">
    <property type="entry name" value="Flagell_FliJ"/>
</dbReference>
<keyword evidence="5" id="KW-1003">Cell membrane</keyword>
<comment type="similarity">
    <text evidence="2">Belongs to the FliJ family.</text>
</comment>
<evidence type="ECO:0000256" key="5">
    <source>
        <dbReference type="ARBA" id="ARBA00022475"/>
    </source>
</evidence>
<dbReference type="RefSeq" id="WP_197662234.1">
    <property type="nucleotide sequence ID" value="NZ_JAEAGR010000016.1"/>
</dbReference>
<dbReference type="GO" id="GO:0009288">
    <property type="term" value="C:bacterial-type flagellum"/>
    <property type="evidence" value="ECO:0007669"/>
    <property type="project" value="InterPro"/>
</dbReference>
<keyword evidence="8" id="KW-0653">Protein transport</keyword>
<dbReference type="NCBIfam" id="TIGR02473">
    <property type="entry name" value="flagell_FliJ"/>
    <property type="match status" value="1"/>
</dbReference>
<keyword evidence="13" id="KW-1185">Reference proteome</keyword>